<sequence length="91" mass="9621">MSVNGHRLSKHHPAASTPPQLAPPSSHLADYDVVELRSPALPDVEPVPPVTPEPGWTEQSGFYAGLVIGVIATIALIMATMAVATAFRRVL</sequence>
<name>A0A0P6WAF1_9HYPH</name>
<gene>
    <name evidence="3" type="ORF">ABB55_27625</name>
</gene>
<evidence type="ECO:0000256" key="1">
    <source>
        <dbReference type="SAM" id="MobiDB-lite"/>
    </source>
</evidence>
<organism evidence="3 4">
    <name type="scientific">Prosthecodimorpha hirschii</name>
    <dbReference type="NCBI Taxonomy" id="665126"/>
    <lineage>
        <taxon>Bacteria</taxon>
        <taxon>Pseudomonadati</taxon>
        <taxon>Pseudomonadota</taxon>
        <taxon>Alphaproteobacteria</taxon>
        <taxon>Hyphomicrobiales</taxon>
        <taxon>Ancalomicrobiaceae</taxon>
        <taxon>Prosthecodimorpha</taxon>
    </lineage>
</organism>
<keyword evidence="2" id="KW-1133">Transmembrane helix</keyword>
<evidence type="ECO:0000256" key="2">
    <source>
        <dbReference type="SAM" id="Phobius"/>
    </source>
</evidence>
<protein>
    <submittedName>
        <fullName evidence="3">Uncharacterized protein</fullName>
    </submittedName>
</protein>
<dbReference type="RefSeq" id="WP_054361706.1">
    <property type="nucleotide sequence ID" value="NZ_LJYW01000001.1"/>
</dbReference>
<keyword evidence="2" id="KW-0812">Transmembrane</keyword>
<accession>A0A0P6WAF1</accession>
<dbReference type="EMBL" id="LJYW01000001">
    <property type="protein sequence ID" value="KPL55538.1"/>
    <property type="molecule type" value="Genomic_DNA"/>
</dbReference>
<evidence type="ECO:0000313" key="3">
    <source>
        <dbReference type="EMBL" id="KPL55538.1"/>
    </source>
</evidence>
<dbReference type="Proteomes" id="UP000048984">
    <property type="component" value="Unassembled WGS sequence"/>
</dbReference>
<reference evidence="3 4" key="1">
    <citation type="submission" date="2015-09" db="EMBL/GenBank/DDBJ databases">
        <authorList>
            <person name="Jackson K.R."/>
            <person name="Lunt B.L."/>
            <person name="Fisher J.N.B."/>
            <person name="Gardner A.V."/>
            <person name="Bailey M.E."/>
            <person name="Deus L.M."/>
            <person name="Earl A.S."/>
            <person name="Gibby P.D."/>
            <person name="Hartmann K.A."/>
            <person name="Liu J.E."/>
            <person name="Manci A.M."/>
            <person name="Nielsen D.A."/>
            <person name="Solomon M.B."/>
            <person name="Breakwell D.P."/>
            <person name="Burnett S.H."/>
            <person name="Grose J.H."/>
        </authorList>
    </citation>
    <scope>NUCLEOTIDE SEQUENCE [LARGE SCALE GENOMIC DNA]</scope>
    <source>
        <strain evidence="3 4">16</strain>
    </source>
</reference>
<evidence type="ECO:0000313" key="4">
    <source>
        <dbReference type="Proteomes" id="UP000048984"/>
    </source>
</evidence>
<keyword evidence="2" id="KW-0472">Membrane</keyword>
<feature type="region of interest" description="Disordered" evidence="1">
    <location>
        <begin position="1"/>
        <end position="26"/>
    </location>
</feature>
<comment type="caution">
    <text evidence="3">The sequence shown here is derived from an EMBL/GenBank/DDBJ whole genome shotgun (WGS) entry which is preliminary data.</text>
</comment>
<feature type="transmembrane region" description="Helical" evidence="2">
    <location>
        <begin position="62"/>
        <end position="87"/>
    </location>
</feature>
<keyword evidence="4" id="KW-1185">Reference proteome</keyword>
<dbReference type="AlphaFoldDB" id="A0A0P6WAF1"/>
<dbReference type="STRING" id="665126.ABB55_27625"/>
<reference evidence="3 4" key="2">
    <citation type="submission" date="2015-10" db="EMBL/GenBank/DDBJ databases">
        <title>Draft Genome Sequence of Prosthecomicrobium hirschii ATCC 27832.</title>
        <authorList>
            <person name="Daniel J."/>
            <person name="Givan S.A."/>
            <person name="Brun Y.V."/>
            <person name="Brown P.J."/>
        </authorList>
    </citation>
    <scope>NUCLEOTIDE SEQUENCE [LARGE SCALE GENOMIC DNA]</scope>
    <source>
        <strain evidence="3 4">16</strain>
    </source>
</reference>
<proteinExistence type="predicted"/>